<evidence type="ECO:0000313" key="6">
    <source>
        <dbReference type="Proteomes" id="UP000887540"/>
    </source>
</evidence>
<dbReference type="WBParaSite" id="ACRNAN_scaffold1594.g24713.t1">
    <property type="protein sequence ID" value="ACRNAN_scaffold1594.g24713.t1"/>
    <property type="gene ID" value="ACRNAN_scaffold1594.g24713"/>
</dbReference>
<name>A0A914D070_9BILA</name>
<comment type="function">
    <text evidence="5">Catalyzes the O-sulfation of tyrosine residues within acidic motifs of polypeptides, using 3'-phosphoadenylyl sulfate (PAPS) as cosubstrate.</text>
</comment>
<dbReference type="GO" id="GO:0005794">
    <property type="term" value="C:Golgi apparatus"/>
    <property type="evidence" value="ECO:0007669"/>
    <property type="project" value="TreeGrafter"/>
</dbReference>
<evidence type="ECO:0000256" key="5">
    <source>
        <dbReference type="RuleBase" id="RU365018"/>
    </source>
</evidence>
<evidence type="ECO:0000313" key="7">
    <source>
        <dbReference type="WBParaSite" id="ACRNAN_scaffold1594.g24713.t1"/>
    </source>
</evidence>
<dbReference type="AlphaFoldDB" id="A0A914D070"/>
<dbReference type="EC" id="2.8.2.20" evidence="2 5"/>
<accession>A0A914D070</accession>
<dbReference type="Gene3D" id="3.40.50.300">
    <property type="entry name" value="P-loop containing nucleotide triphosphate hydrolases"/>
    <property type="match status" value="1"/>
</dbReference>
<dbReference type="GO" id="GO:0008476">
    <property type="term" value="F:protein-tyrosine sulfotransferase activity"/>
    <property type="evidence" value="ECO:0007669"/>
    <property type="project" value="UniProtKB-EC"/>
</dbReference>
<evidence type="ECO:0000256" key="1">
    <source>
        <dbReference type="ARBA" id="ARBA00009988"/>
    </source>
</evidence>
<dbReference type="PANTHER" id="PTHR12788:SF10">
    <property type="entry name" value="PROTEIN-TYROSINE SULFOTRANSFERASE"/>
    <property type="match status" value="1"/>
</dbReference>
<keyword evidence="6" id="KW-1185">Reference proteome</keyword>
<reference evidence="7" key="1">
    <citation type="submission" date="2022-11" db="UniProtKB">
        <authorList>
            <consortium name="WormBaseParasite"/>
        </authorList>
    </citation>
    <scope>IDENTIFICATION</scope>
</reference>
<sequence>MFPNAKFILMIRDGRAVVHSMIKRQVPVGGFNRSDPEQSLSQWNRTISQMYKQCVSLGSEICLMHEKFIGKEIKLSPHEFSTSQVKKKLNKEALKSWVGFYSQDLLEKMTEIAPMLNILGYDTASATPEYDKLPRI</sequence>
<dbReference type="PANTHER" id="PTHR12788">
    <property type="entry name" value="PROTEIN-TYROSINE SULFOTRANSFERASE 2"/>
    <property type="match status" value="1"/>
</dbReference>
<comment type="similarity">
    <text evidence="1 5">Belongs to the protein sulfotransferase family.</text>
</comment>
<organism evidence="6 7">
    <name type="scientific">Acrobeloides nanus</name>
    <dbReference type="NCBI Taxonomy" id="290746"/>
    <lineage>
        <taxon>Eukaryota</taxon>
        <taxon>Metazoa</taxon>
        <taxon>Ecdysozoa</taxon>
        <taxon>Nematoda</taxon>
        <taxon>Chromadorea</taxon>
        <taxon>Rhabditida</taxon>
        <taxon>Tylenchina</taxon>
        <taxon>Cephalobomorpha</taxon>
        <taxon>Cephaloboidea</taxon>
        <taxon>Cephalobidae</taxon>
        <taxon>Acrobeloides</taxon>
    </lineage>
</organism>
<proteinExistence type="inferred from homology"/>
<dbReference type="InterPro" id="IPR027417">
    <property type="entry name" value="P-loop_NTPase"/>
</dbReference>
<protein>
    <recommendedName>
        <fullName evidence="2 5">Protein-tyrosine sulfotransferase</fullName>
        <ecNumber evidence="2 5">2.8.2.20</ecNumber>
    </recommendedName>
</protein>
<comment type="catalytic activity">
    <reaction evidence="4 5">
        <text>L-tyrosyl-[protein] + 3'-phosphoadenylyl sulfate = O-sulfo-L-tyrosine-[protein] + adenosine 3',5'-bisphosphate + H(+)</text>
        <dbReference type="Rhea" id="RHEA:16801"/>
        <dbReference type="Rhea" id="RHEA-COMP:10136"/>
        <dbReference type="Rhea" id="RHEA-COMP:11688"/>
        <dbReference type="ChEBI" id="CHEBI:15378"/>
        <dbReference type="ChEBI" id="CHEBI:46858"/>
        <dbReference type="ChEBI" id="CHEBI:58339"/>
        <dbReference type="ChEBI" id="CHEBI:58343"/>
        <dbReference type="ChEBI" id="CHEBI:65286"/>
        <dbReference type="EC" id="2.8.2.20"/>
    </reaction>
</comment>
<evidence type="ECO:0000256" key="2">
    <source>
        <dbReference type="ARBA" id="ARBA00013262"/>
    </source>
</evidence>
<dbReference type="InterPro" id="IPR026634">
    <property type="entry name" value="TPST-like"/>
</dbReference>
<dbReference type="Pfam" id="PF13469">
    <property type="entry name" value="Sulfotransfer_3"/>
    <property type="match status" value="1"/>
</dbReference>
<evidence type="ECO:0000256" key="4">
    <source>
        <dbReference type="ARBA" id="ARBA00048460"/>
    </source>
</evidence>
<evidence type="ECO:0000256" key="3">
    <source>
        <dbReference type="ARBA" id="ARBA00022679"/>
    </source>
</evidence>
<dbReference type="Proteomes" id="UP000887540">
    <property type="component" value="Unplaced"/>
</dbReference>
<keyword evidence="3 5" id="KW-0808">Transferase</keyword>
<dbReference type="SUPFAM" id="SSF52540">
    <property type="entry name" value="P-loop containing nucleoside triphosphate hydrolases"/>
    <property type="match status" value="1"/>
</dbReference>